<comment type="caution">
    <text evidence="3">The sequence shown here is derived from an EMBL/GenBank/DDBJ whole genome shotgun (WGS) entry which is preliminary data.</text>
</comment>
<dbReference type="InterPro" id="IPR050287">
    <property type="entry name" value="MTA/SAH_deaminase"/>
</dbReference>
<gene>
    <name evidence="3" type="ORF">ENS64_08550</name>
</gene>
<protein>
    <recommendedName>
        <fullName evidence="2">Amidohydrolase-related domain-containing protein</fullName>
    </recommendedName>
</protein>
<organism evidence="3">
    <name type="scientific">Schlesneria paludicola</name>
    <dbReference type="NCBI Taxonomy" id="360056"/>
    <lineage>
        <taxon>Bacteria</taxon>
        <taxon>Pseudomonadati</taxon>
        <taxon>Planctomycetota</taxon>
        <taxon>Planctomycetia</taxon>
        <taxon>Planctomycetales</taxon>
        <taxon>Planctomycetaceae</taxon>
        <taxon>Schlesneria</taxon>
    </lineage>
</organism>
<reference evidence="3" key="1">
    <citation type="journal article" date="2020" name="mSystems">
        <title>Genome- and Community-Level Interaction Insights into Carbon Utilization and Element Cycling Functions of Hydrothermarchaeota in Hydrothermal Sediment.</title>
        <authorList>
            <person name="Zhou Z."/>
            <person name="Liu Y."/>
            <person name="Xu W."/>
            <person name="Pan J."/>
            <person name="Luo Z.H."/>
            <person name="Li M."/>
        </authorList>
    </citation>
    <scope>NUCLEOTIDE SEQUENCE [LARGE SCALE GENOMIC DNA]</scope>
    <source>
        <strain evidence="3">SpSt-508</strain>
    </source>
</reference>
<keyword evidence="1" id="KW-0378">Hydrolase</keyword>
<sequence>MEWRHGHVASTGTVSGHDEGIRVSESVVAYRARWIVPVEGRPLAGGYLLVRGDRVLSVLPSWSGAALDLGDVAIVPGLVNCHTHLEFSLLREPLGPPRPLAEWIGRVIEYRRGGERDVSAAIRAGMTEAVASGTTVLGDIATDGWAWSDYRTVVPSPTLVVFQEVLGLTGSRMSEQQTVVERFLLPAELPPHWRRGFSPHAPYSVHPALFETIVRFAAEHTRFLVAVHLAETAAEEELLAHDRGELRDLLESLGIWSHGLFGGRRVRDWLEKLADLPQALVIHGTFLNLDEQRFLAQHPQITLVYCPRTHAAAETQPHPWYDVLQMGGSVALGTDSRATNPDLSLWAELQFLAERCTTLPHHSLLRLATLNGARALGLADSHGSLAPGKQADLAVVALAEPRTQDPVHDLLDPANRVVATMIGGQWVTPPPL</sequence>
<accession>A0A7C4LN86</accession>
<evidence type="ECO:0000256" key="1">
    <source>
        <dbReference type="ARBA" id="ARBA00022801"/>
    </source>
</evidence>
<dbReference type="SUPFAM" id="SSF51556">
    <property type="entry name" value="Metallo-dependent hydrolases"/>
    <property type="match status" value="1"/>
</dbReference>
<name>A0A7C4LN86_9PLAN</name>
<dbReference type="InterPro" id="IPR011059">
    <property type="entry name" value="Metal-dep_hydrolase_composite"/>
</dbReference>
<dbReference type="Pfam" id="PF01979">
    <property type="entry name" value="Amidohydro_1"/>
    <property type="match status" value="1"/>
</dbReference>
<evidence type="ECO:0000313" key="3">
    <source>
        <dbReference type="EMBL" id="HGT39297.1"/>
    </source>
</evidence>
<evidence type="ECO:0000259" key="2">
    <source>
        <dbReference type="Pfam" id="PF01979"/>
    </source>
</evidence>
<dbReference type="PANTHER" id="PTHR43794:SF11">
    <property type="entry name" value="AMIDOHYDROLASE-RELATED DOMAIN-CONTAINING PROTEIN"/>
    <property type="match status" value="1"/>
</dbReference>
<dbReference type="PANTHER" id="PTHR43794">
    <property type="entry name" value="AMINOHYDROLASE SSNA-RELATED"/>
    <property type="match status" value="1"/>
</dbReference>
<proteinExistence type="predicted"/>
<dbReference type="InterPro" id="IPR032466">
    <property type="entry name" value="Metal_Hydrolase"/>
</dbReference>
<feature type="domain" description="Amidohydrolase-related" evidence="2">
    <location>
        <begin position="74"/>
        <end position="427"/>
    </location>
</feature>
<dbReference type="Gene3D" id="3.20.20.140">
    <property type="entry name" value="Metal-dependent hydrolases"/>
    <property type="match status" value="1"/>
</dbReference>
<dbReference type="AlphaFoldDB" id="A0A7C4LN86"/>
<dbReference type="EMBL" id="DSVQ01000012">
    <property type="protein sequence ID" value="HGT39297.1"/>
    <property type="molecule type" value="Genomic_DNA"/>
</dbReference>
<dbReference type="SUPFAM" id="SSF51338">
    <property type="entry name" value="Composite domain of metallo-dependent hydrolases"/>
    <property type="match status" value="2"/>
</dbReference>
<dbReference type="InterPro" id="IPR006680">
    <property type="entry name" value="Amidohydro-rel"/>
</dbReference>
<dbReference type="GO" id="GO:0016810">
    <property type="term" value="F:hydrolase activity, acting on carbon-nitrogen (but not peptide) bonds"/>
    <property type="evidence" value="ECO:0007669"/>
    <property type="project" value="InterPro"/>
</dbReference>